<accession>M0IS25</accession>
<dbReference type="InterPro" id="IPR006311">
    <property type="entry name" value="TAT_signal"/>
</dbReference>
<dbReference type="InterPro" id="IPR019546">
    <property type="entry name" value="TAT_signal_bac_arc"/>
</dbReference>
<evidence type="ECO:0008006" key="3">
    <source>
        <dbReference type="Google" id="ProtNLM"/>
    </source>
</evidence>
<dbReference type="NCBIfam" id="TIGR01409">
    <property type="entry name" value="TAT_signal_seq"/>
    <property type="match status" value="1"/>
</dbReference>
<dbReference type="PROSITE" id="PS51318">
    <property type="entry name" value="TAT"/>
    <property type="match status" value="1"/>
</dbReference>
<dbReference type="PATRIC" id="fig|662479.7.peg.155"/>
<dbReference type="Proteomes" id="UP000011550">
    <property type="component" value="Unassembled WGS sequence"/>
</dbReference>
<dbReference type="AlphaFoldDB" id="M0IS25"/>
<dbReference type="RefSeq" id="WP_008317288.1">
    <property type="nucleotide sequence ID" value="NZ_AOLN01000001.1"/>
</dbReference>
<organism evidence="1 2">
    <name type="scientific">Haloferax mucosum ATCC BAA-1512</name>
    <dbReference type="NCBI Taxonomy" id="662479"/>
    <lineage>
        <taxon>Archaea</taxon>
        <taxon>Methanobacteriati</taxon>
        <taxon>Methanobacteriota</taxon>
        <taxon>Stenosarchaea group</taxon>
        <taxon>Halobacteria</taxon>
        <taxon>Halobacteriales</taxon>
        <taxon>Haloferacaceae</taxon>
        <taxon>Haloferax</taxon>
    </lineage>
</organism>
<reference evidence="1 2" key="1">
    <citation type="journal article" date="2014" name="PLoS Genet.">
        <title>Phylogenetically driven sequencing of extremely halophilic archaea reveals strategies for static and dynamic osmo-response.</title>
        <authorList>
            <person name="Becker E.A."/>
            <person name="Seitzer P.M."/>
            <person name="Tritt A."/>
            <person name="Larsen D."/>
            <person name="Krusor M."/>
            <person name="Yao A.I."/>
            <person name="Wu D."/>
            <person name="Madern D."/>
            <person name="Eisen J.A."/>
            <person name="Darling A.E."/>
            <person name="Facciotti M.T."/>
        </authorList>
    </citation>
    <scope>NUCLEOTIDE SEQUENCE [LARGE SCALE GENOMIC DNA]</scope>
    <source>
        <strain evidence="1 2">ATCC BAA-1512</strain>
    </source>
</reference>
<evidence type="ECO:0000313" key="2">
    <source>
        <dbReference type="Proteomes" id="UP000011550"/>
    </source>
</evidence>
<keyword evidence="2" id="KW-1185">Reference proteome</keyword>
<sequence length="191" mass="20413">MFEKDGVSRRSFVKQSLVATGVAGGVLGNVQTVAADKPQTLTVDGNGKYEVVVNDPNATGRNLEDDRINDFDRKTKINGNVEGDKDIIDFDGWITRISLEGDIVADVYGSDDTPGGDVVVSGDEGGSQYAFTVSNSVEATADCEDESIYGGDTVNGTLNDYGDDDTFEVIGTITTASTFSFEEEVTFKYVD</sequence>
<evidence type="ECO:0000313" key="1">
    <source>
        <dbReference type="EMBL" id="ELZ98842.1"/>
    </source>
</evidence>
<comment type="caution">
    <text evidence="1">The sequence shown here is derived from an EMBL/GenBank/DDBJ whole genome shotgun (WGS) entry which is preliminary data.</text>
</comment>
<name>M0IS25_9EURY</name>
<gene>
    <name evidence="1" type="ORF">C440_00760</name>
</gene>
<protein>
    <recommendedName>
        <fullName evidence="3">Twin-arginine translocation signal domain-containing protein</fullName>
    </recommendedName>
</protein>
<dbReference type="EMBL" id="AOLN01000001">
    <property type="protein sequence ID" value="ELZ98842.1"/>
    <property type="molecule type" value="Genomic_DNA"/>
</dbReference>
<dbReference type="OrthoDB" id="383502at2157"/>
<proteinExistence type="predicted"/>